<comment type="caution">
    <text evidence="1">The sequence shown here is derived from an EMBL/GenBank/DDBJ whole genome shotgun (WGS) entry which is preliminary data.</text>
</comment>
<gene>
    <name evidence="1" type="ORF">CR103_14000</name>
</gene>
<evidence type="ECO:0000313" key="2">
    <source>
        <dbReference type="Proteomes" id="UP000228593"/>
    </source>
</evidence>
<evidence type="ECO:0000313" key="1">
    <source>
        <dbReference type="EMBL" id="PIL39196.1"/>
    </source>
</evidence>
<dbReference type="RefSeq" id="WP_099916603.1">
    <property type="nucleotide sequence ID" value="NZ_PDOB01000022.1"/>
</dbReference>
<protein>
    <submittedName>
        <fullName evidence="1">Uncharacterized protein</fullName>
    </submittedName>
</protein>
<proteinExistence type="predicted"/>
<reference evidence="1 2" key="1">
    <citation type="submission" date="2017-10" db="EMBL/GenBank/DDBJ databases">
        <title>Massilia psychrophilum sp. nov., a novel purple-pigmented bacterium isolated from Tianshan glacier, Xinjiang Municipality, China.</title>
        <authorList>
            <person name="Wang H."/>
        </authorList>
    </citation>
    <scope>NUCLEOTIDE SEQUENCE [LARGE SCALE GENOMIC DNA]</scope>
    <source>
        <strain evidence="1 2">JCM 30813</strain>
    </source>
</reference>
<organism evidence="1 2">
    <name type="scientific">Massilia psychrophila</name>
    <dbReference type="NCBI Taxonomy" id="1603353"/>
    <lineage>
        <taxon>Bacteria</taxon>
        <taxon>Pseudomonadati</taxon>
        <taxon>Pseudomonadota</taxon>
        <taxon>Betaproteobacteria</taxon>
        <taxon>Burkholderiales</taxon>
        <taxon>Oxalobacteraceae</taxon>
        <taxon>Telluria group</taxon>
        <taxon>Massilia</taxon>
    </lineage>
</organism>
<dbReference type="EMBL" id="PDOB01000022">
    <property type="protein sequence ID" value="PIL39196.1"/>
    <property type="molecule type" value="Genomic_DNA"/>
</dbReference>
<dbReference type="Proteomes" id="UP000228593">
    <property type="component" value="Unassembled WGS sequence"/>
</dbReference>
<accession>A0A2G8SZI1</accession>
<dbReference type="AlphaFoldDB" id="A0A2G8SZI1"/>
<keyword evidence="2" id="KW-1185">Reference proteome</keyword>
<sequence length="236" mass="26632">MGTIGAEKMVAYAQAASIPPKDDQFTKRFDDKPLLGRLFKVTVPYDKYNNSLHYSYDTEHEKLKIWAKLDSTYHRSHELDPKLDFLILQHTGIYGAAQPMSNAYGLTKAVTPVQHTIVGLGNKRATYVGLFQKDKYSSKDYIFYKNLTKEISISPEEARVAVIGLEMDIEGVIVAGENKHPIVCKNTKEKAKIDYLYEETWDECVILVKLTKIAFHSPKLGSIAEWKVPATKTGGQ</sequence>
<name>A0A2G8SZI1_9BURK</name>